<gene>
    <name evidence="6" type="ORF">ADH66_02820</name>
    <name evidence="7" type="ORF">I5Q82_12870</name>
</gene>
<sequence length="435" mass="47652">MDSLWAKTSGLPQFEPLNKELRTDVLIIGGGMAGVLCAYYLAGAGVDYALVEAGRICGGITKNTTAKITSQHGLIYDKLIKSFGLETARLYLRANQEALARFRELCRNIDCDFEEKDAFVYSLTDRRKIEREIAALERLGFPAVFEERLPLPFSVAGAVRFPGQAQFHPLKFIGSLVRGLRIFEHTKVLELGPGKAVTTGGTVSADKIIIATHFPILNKHGGYFLKLYQQRSYVLALEGAPDLGGMYIDEQPQGLSFRNYGGALLLGGGSHRTGKPGGWQELESFARRHYPGTRSTARWATQDCMSLDGVPYIGQYAKGTPDLYTATGFNKWGMTSSMAAATLLRDLVLGRANEYAQVFRPSRRALRPQLAVNGFEAAVSLLTPTVPRCPHMGCALKYNAAEHSWDCPCHGSRFGQDGALIDNPATDDIADAFEK</sequence>
<dbReference type="Pfam" id="PF01266">
    <property type="entry name" value="DAO"/>
    <property type="match status" value="1"/>
</dbReference>
<dbReference type="KEGG" id="amur:ADH66_02820"/>
<dbReference type="Pfam" id="PF00355">
    <property type="entry name" value="Rieske"/>
    <property type="match status" value="1"/>
</dbReference>
<dbReference type="Proteomes" id="UP000196710">
    <property type="component" value="Chromosome"/>
</dbReference>
<keyword evidence="1" id="KW-0001">2Fe-2S</keyword>
<organism evidence="7 9">
    <name type="scientific">Acutalibacter muris</name>
    <dbReference type="NCBI Taxonomy" id="1796620"/>
    <lineage>
        <taxon>Bacteria</taxon>
        <taxon>Bacillati</taxon>
        <taxon>Bacillota</taxon>
        <taxon>Clostridia</taxon>
        <taxon>Eubacteriales</taxon>
        <taxon>Acutalibacteraceae</taxon>
        <taxon>Acutalibacter</taxon>
    </lineage>
</organism>
<proteinExistence type="predicted"/>
<keyword evidence="4" id="KW-0411">Iron-sulfur</keyword>
<dbReference type="InterPro" id="IPR036188">
    <property type="entry name" value="FAD/NAD-bd_sf"/>
</dbReference>
<keyword evidence="8" id="KW-1185">Reference proteome</keyword>
<dbReference type="Gene3D" id="3.50.50.60">
    <property type="entry name" value="FAD/NAD(P)-binding domain"/>
    <property type="match status" value="1"/>
</dbReference>
<dbReference type="PANTHER" id="PTHR13847">
    <property type="entry name" value="SARCOSINE DEHYDROGENASE-RELATED"/>
    <property type="match status" value="1"/>
</dbReference>
<dbReference type="RefSeq" id="WP_066535920.1">
    <property type="nucleotide sequence ID" value="NZ_CP021422.1"/>
</dbReference>
<evidence type="ECO:0000256" key="2">
    <source>
        <dbReference type="ARBA" id="ARBA00022723"/>
    </source>
</evidence>
<dbReference type="InterPro" id="IPR006076">
    <property type="entry name" value="FAD-dep_OxRdtase"/>
</dbReference>
<keyword evidence="3" id="KW-0408">Iron</keyword>
<dbReference type="GO" id="GO:0004497">
    <property type="term" value="F:monooxygenase activity"/>
    <property type="evidence" value="ECO:0007669"/>
    <property type="project" value="UniProtKB-ARBA"/>
</dbReference>
<dbReference type="PROSITE" id="PS51296">
    <property type="entry name" value="RIESKE"/>
    <property type="match status" value="1"/>
</dbReference>
<evidence type="ECO:0000313" key="7">
    <source>
        <dbReference type="EMBL" id="QQR28979.1"/>
    </source>
</evidence>
<evidence type="ECO:0000256" key="4">
    <source>
        <dbReference type="ARBA" id="ARBA00023014"/>
    </source>
</evidence>
<evidence type="ECO:0000313" key="8">
    <source>
        <dbReference type="Proteomes" id="UP000196710"/>
    </source>
</evidence>
<dbReference type="GO" id="GO:0046872">
    <property type="term" value="F:metal ion binding"/>
    <property type="evidence" value="ECO:0007669"/>
    <property type="project" value="UniProtKB-KW"/>
</dbReference>
<dbReference type="GO" id="GO:0016705">
    <property type="term" value="F:oxidoreductase activity, acting on paired donors, with incorporation or reduction of molecular oxygen"/>
    <property type="evidence" value="ECO:0007669"/>
    <property type="project" value="UniProtKB-ARBA"/>
</dbReference>
<reference evidence="7 9" key="3">
    <citation type="submission" date="2020-11" db="EMBL/GenBank/DDBJ databases">
        <title>Closed and high quality bacterial genomes of the OMM12 community.</title>
        <authorList>
            <person name="Marbouty M."/>
            <person name="Lamy-Besnier Q."/>
            <person name="Debarbieux L."/>
            <person name="Koszul R."/>
        </authorList>
    </citation>
    <scope>NUCLEOTIDE SEQUENCE [LARGE SCALE GENOMIC DNA]</scope>
    <source>
        <strain evidence="7 9">KB18</strain>
    </source>
</reference>
<dbReference type="Proteomes" id="UP000596035">
    <property type="component" value="Chromosome"/>
</dbReference>
<keyword evidence="2" id="KW-0479">Metal-binding</keyword>
<reference evidence="8" key="2">
    <citation type="submission" date="2017-05" db="EMBL/GenBank/DDBJ databases">
        <title>Improved OligoMM genomes.</title>
        <authorList>
            <person name="Garzetti D."/>
        </authorList>
    </citation>
    <scope>NUCLEOTIDE SEQUENCE [LARGE SCALE GENOMIC DNA]</scope>
    <source>
        <strain evidence="8">KB18</strain>
    </source>
</reference>
<reference evidence="6" key="1">
    <citation type="journal article" date="2017" name="Genome Announc.">
        <title>High-Quality Whole-Genome Sequences of the Oligo-Mouse-Microbiota Bacterial Community.</title>
        <authorList>
            <person name="Garzetti D."/>
            <person name="Brugiroux S."/>
            <person name="Bunk B."/>
            <person name="Pukall R."/>
            <person name="McCoy K.D."/>
            <person name="Macpherson A.J."/>
            <person name="Stecher B."/>
        </authorList>
    </citation>
    <scope>NUCLEOTIDE SEQUENCE</scope>
    <source>
        <strain evidence="6">KB18</strain>
    </source>
</reference>
<dbReference type="SUPFAM" id="SSF51905">
    <property type="entry name" value="FAD/NAD(P)-binding domain"/>
    <property type="match status" value="1"/>
</dbReference>
<accession>A0A1Z2XMM5</accession>
<dbReference type="PANTHER" id="PTHR13847:SF274">
    <property type="entry name" value="RIESKE 2FE-2S IRON-SULFUR PROTEIN YHFW-RELATED"/>
    <property type="match status" value="1"/>
</dbReference>
<dbReference type="SUPFAM" id="SSF50022">
    <property type="entry name" value="ISP domain"/>
    <property type="match status" value="1"/>
</dbReference>
<dbReference type="Gene3D" id="3.30.9.10">
    <property type="entry name" value="D-Amino Acid Oxidase, subunit A, domain 2"/>
    <property type="match status" value="1"/>
</dbReference>
<dbReference type="EMBL" id="CP065321">
    <property type="protein sequence ID" value="QQR28979.1"/>
    <property type="molecule type" value="Genomic_DNA"/>
</dbReference>
<dbReference type="AlphaFoldDB" id="A0A1Z2XMM5"/>
<dbReference type="GO" id="GO:0005737">
    <property type="term" value="C:cytoplasm"/>
    <property type="evidence" value="ECO:0007669"/>
    <property type="project" value="TreeGrafter"/>
</dbReference>
<dbReference type="EMBL" id="CP021422">
    <property type="protein sequence ID" value="ASB39685.1"/>
    <property type="molecule type" value="Genomic_DNA"/>
</dbReference>
<evidence type="ECO:0000313" key="6">
    <source>
        <dbReference type="EMBL" id="ASB39685.1"/>
    </source>
</evidence>
<evidence type="ECO:0000256" key="1">
    <source>
        <dbReference type="ARBA" id="ARBA00022714"/>
    </source>
</evidence>
<dbReference type="Gene3D" id="2.102.10.10">
    <property type="entry name" value="Rieske [2Fe-2S] iron-sulphur domain"/>
    <property type="match status" value="1"/>
</dbReference>
<feature type="domain" description="Rieske" evidence="5">
    <location>
        <begin position="387"/>
        <end position="435"/>
    </location>
</feature>
<dbReference type="GO" id="GO:0051537">
    <property type="term" value="F:2 iron, 2 sulfur cluster binding"/>
    <property type="evidence" value="ECO:0007669"/>
    <property type="project" value="UniProtKB-KW"/>
</dbReference>
<protein>
    <submittedName>
        <fullName evidence="7">FAD-dependent oxidoreductase</fullName>
    </submittedName>
</protein>
<name>A0A1Z2XMM5_9FIRM</name>
<dbReference type="InterPro" id="IPR017941">
    <property type="entry name" value="Rieske_2Fe-2S"/>
</dbReference>
<dbReference type="InterPro" id="IPR036922">
    <property type="entry name" value="Rieske_2Fe-2S_sf"/>
</dbReference>
<evidence type="ECO:0000313" key="9">
    <source>
        <dbReference type="Proteomes" id="UP000596035"/>
    </source>
</evidence>
<evidence type="ECO:0000259" key="5">
    <source>
        <dbReference type="PROSITE" id="PS51296"/>
    </source>
</evidence>
<evidence type="ECO:0000256" key="3">
    <source>
        <dbReference type="ARBA" id="ARBA00023004"/>
    </source>
</evidence>